<evidence type="ECO:0000256" key="4">
    <source>
        <dbReference type="ARBA" id="ARBA00023163"/>
    </source>
</evidence>
<name>A0A9E5JPM8_9MICO</name>
<organism evidence="6 7">
    <name type="scientific">Microcella pacifica</name>
    <dbReference type="NCBI Taxonomy" id="2591847"/>
    <lineage>
        <taxon>Bacteria</taxon>
        <taxon>Bacillati</taxon>
        <taxon>Actinomycetota</taxon>
        <taxon>Actinomycetes</taxon>
        <taxon>Micrococcales</taxon>
        <taxon>Microbacteriaceae</taxon>
        <taxon>Microcella</taxon>
    </lineage>
</organism>
<protein>
    <submittedName>
        <fullName evidence="6">Sugar-binding transcriptional regulator</fullName>
    </submittedName>
</protein>
<evidence type="ECO:0000313" key="7">
    <source>
        <dbReference type="Proteomes" id="UP000818266"/>
    </source>
</evidence>
<keyword evidence="4" id="KW-0804">Transcription</keyword>
<comment type="caution">
    <text evidence="6">The sequence shown here is derived from an EMBL/GenBank/DDBJ whole genome shotgun (WGS) entry which is preliminary data.</text>
</comment>
<proteinExistence type="inferred from homology"/>
<dbReference type="PANTHER" id="PTHR34294">
    <property type="entry name" value="TRANSCRIPTIONAL REGULATOR-RELATED"/>
    <property type="match status" value="1"/>
</dbReference>
<dbReference type="SUPFAM" id="SSF100950">
    <property type="entry name" value="NagB/RpiA/CoA transferase-like"/>
    <property type="match status" value="1"/>
</dbReference>
<sequence>MPQTSSEALKAASALKAAKMYYLQDLTMGAIATELRTSRSSVSRLLSFARESGLVDIRITSPFDRGSALEQDIHSRFGVTAHVVPMPESISDIDRLERVAMTAGRILGGFVDSNMIIGVAWGSTVGAISRHLVAKPVHNTVVVQLNGAGNTQTTGIDYASEILQRFSSAYSAQIQQFPVPAFFDDPRTKEGLWRERSTKRLLDIQARLDLAIFGLGSPFAEIPSQVYIGGYLDAEDYRSLSEDGAVGDVATVFYRPDGTSSDIALNSRASGPSLDRLRKVARRVCVVSGVQKLASLRGALAAGLITDLVLDESLASRVVEPDGRVSESAQSDRTVA</sequence>
<dbReference type="AlphaFoldDB" id="A0A9E5JPM8"/>
<dbReference type="InterPro" id="IPR051054">
    <property type="entry name" value="SorC_transcr_regulators"/>
</dbReference>
<dbReference type="PANTHER" id="PTHR34294:SF1">
    <property type="entry name" value="TRANSCRIPTIONAL REGULATOR LSRR"/>
    <property type="match status" value="1"/>
</dbReference>
<dbReference type="Proteomes" id="UP000818266">
    <property type="component" value="Unassembled WGS sequence"/>
</dbReference>
<dbReference type="InterPro" id="IPR037171">
    <property type="entry name" value="NagB/RpiA_transferase-like"/>
</dbReference>
<comment type="similarity">
    <text evidence="1">Belongs to the SorC transcriptional regulatory family.</text>
</comment>
<dbReference type="Pfam" id="PF04198">
    <property type="entry name" value="Sugar-bind"/>
    <property type="match status" value="1"/>
</dbReference>
<evidence type="ECO:0000313" key="6">
    <source>
        <dbReference type="EMBL" id="NHF62602.1"/>
    </source>
</evidence>
<keyword evidence="2" id="KW-0805">Transcription regulation</keyword>
<dbReference type="RefSeq" id="WP_152582293.1">
    <property type="nucleotide sequence ID" value="NZ_VIKT02000006.1"/>
</dbReference>
<dbReference type="OrthoDB" id="186585at2"/>
<dbReference type="GO" id="GO:0003677">
    <property type="term" value="F:DNA binding"/>
    <property type="evidence" value="ECO:0007669"/>
    <property type="project" value="UniProtKB-KW"/>
</dbReference>
<dbReference type="EMBL" id="VIKT02000006">
    <property type="protein sequence ID" value="NHF62602.1"/>
    <property type="molecule type" value="Genomic_DNA"/>
</dbReference>
<reference evidence="6 7" key="2">
    <citation type="submission" date="2020-03" db="EMBL/GenBank/DDBJ databases">
        <title>Chryseoglobus sp. isolated from a deep-sea seamount.</title>
        <authorList>
            <person name="Zhang D.-C."/>
        </authorList>
    </citation>
    <scope>NUCLEOTIDE SEQUENCE [LARGE SCALE GENOMIC DNA]</scope>
    <source>
        <strain evidence="6 7">KN1116</strain>
    </source>
</reference>
<reference evidence="6 7" key="1">
    <citation type="submission" date="2019-06" db="EMBL/GenBank/DDBJ databases">
        <authorList>
            <person name="De-Chao Zhang Q."/>
        </authorList>
    </citation>
    <scope>NUCLEOTIDE SEQUENCE [LARGE SCALE GENOMIC DNA]</scope>
    <source>
        <strain evidence="6 7">KN1116</strain>
    </source>
</reference>
<keyword evidence="3" id="KW-0238">DNA-binding</keyword>
<accession>A0A9E5JPM8</accession>
<keyword evidence="7" id="KW-1185">Reference proteome</keyword>
<dbReference type="InterPro" id="IPR036388">
    <property type="entry name" value="WH-like_DNA-bd_sf"/>
</dbReference>
<dbReference type="Gene3D" id="1.10.10.10">
    <property type="entry name" value="Winged helix-like DNA-binding domain superfamily/Winged helix DNA-binding domain"/>
    <property type="match status" value="1"/>
</dbReference>
<evidence type="ECO:0000256" key="3">
    <source>
        <dbReference type="ARBA" id="ARBA00023125"/>
    </source>
</evidence>
<dbReference type="GO" id="GO:0030246">
    <property type="term" value="F:carbohydrate binding"/>
    <property type="evidence" value="ECO:0007669"/>
    <property type="project" value="InterPro"/>
</dbReference>
<evidence type="ECO:0000259" key="5">
    <source>
        <dbReference type="Pfam" id="PF04198"/>
    </source>
</evidence>
<gene>
    <name evidence="6" type="ORF">FK219_005020</name>
</gene>
<evidence type="ECO:0000256" key="2">
    <source>
        <dbReference type="ARBA" id="ARBA00023015"/>
    </source>
</evidence>
<evidence type="ECO:0000256" key="1">
    <source>
        <dbReference type="ARBA" id="ARBA00010466"/>
    </source>
</evidence>
<feature type="domain" description="Sugar-binding" evidence="5">
    <location>
        <begin position="65"/>
        <end position="319"/>
    </location>
</feature>
<dbReference type="InterPro" id="IPR007324">
    <property type="entry name" value="Sugar-bd_dom_put"/>
</dbReference>
<dbReference type="Gene3D" id="3.40.50.1360">
    <property type="match status" value="1"/>
</dbReference>